<reference evidence="2 3" key="1">
    <citation type="journal article" date="2014" name="PLoS Genet.">
        <title>Phylogenetically driven sequencing of extremely halophilic archaea reveals strategies for static and dynamic osmo-response.</title>
        <authorList>
            <person name="Becker E.A."/>
            <person name="Seitzer P.M."/>
            <person name="Tritt A."/>
            <person name="Larsen D."/>
            <person name="Krusor M."/>
            <person name="Yao A.I."/>
            <person name="Wu D."/>
            <person name="Madern D."/>
            <person name="Eisen J.A."/>
            <person name="Darling A.E."/>
            <person name="Facciotti M.T."/>
        </authorList>
    </citation>
    <scope>NUCLEOTIDE SEQUENCE [LARGE SCALE GENOMIC DNA]</scope>
    <source>
        <strain evidence="2 3">DSM 5350</strain>
    </source>
</reference>
<evidence type="ECO:0000256" key="1">
    <source>
        <dbReference type="SAM" id="MobiDB-lite"/>
    </source>
</evidence>
<dbReference type="InParanoid" id="M0MPJ6"/>
<feature type="region of interest" description="Disordered" evidence="1">
    <location>
        <begin position="799"/>
        <end position="832"/>
    </location>
</feature>
<dbReference type="EMBL" id="AOMD01000003">
    <property type="protein sequence ID" value="EMA47627.1"/>
    <property type="molecule type" value="Genomic_DNA"/>
</dbReference>
<keyword evidence="3" id="KW-1185">Reference proteome</keyword>
<dbReference type="AlphaFoldDB" id="M0MPJ6"/>
<feature type="region of interest" description="Disordered" evidence="1">
    <location>
        <begin position="868"/>
        <end position="899"/>
    </location>
</feature>
<dbReference type="PATRIC" id="fig|1227455.4.peg.239"/>
<feature type="region of interest" description="Disordered" evidence="1">
    <location>
        <begin position="313"/>
        <end position="341"/>
    </location>
</feature>
<dbReference type="RefSeq" id="WP_006076037.1">
    <property type="nucleotide sequence ID" value="NZ_AOMD01000003.1"/>
</dbReference>
<organism evidence="2 3">
    <name type="scientific">Halococcus saccharolyticus DSM 5350</name>
    <dbReference type="NCBI Taxonomy" id="1227455"/>
    <lineage>
        <taxon>Archaea</taxon>
        <taxon>Methanobacteriati</taxon>
        <taxon>Methanobacteriota</taxon>
        <taxon>Stenosarchaea group</taxon>
        <taxon>Halobacteria</taxon>
        <taxon>Halobacteriales</taxon>
        <taxon>Halococcaceae</taxon>
        <taxon>Halococcus</taxon>
    </lineage>
</organism>
<dbReference type="OrthoDB" id="214685at2157"/>
<proteinExistence type="predicted"/>
<feature type="region of interest" description="Disordered" evidence="1">
    <location>
        <begin position="1"/>
        <end position="24"/>
    </location>
</feature>
<name>M0MPJ6_9EURY</name>
<accession>M0MPJ6</accession>
<gene>
    <name evidence="2" type="ORF">C449_01152</name>
</gene>
<evidence type="ECO:0000313" key="2">
    <source>
        <dbReference type="EMBL" id="EMA47627.1"/>
    </source>
</evidence>
<dbReference type="STRING" id="1227455.C449_01152"/>
<dbReference type="Proteomes" id="UP000011669">
    <property type="component" value="Unassembled WGS sequence"/>
</dbReference>
<comment type="caution">
    <text evidence="2">The sequence shown here is derived from an EMBL/GenBank/DDBJ whole genome shotgun (WGS) entry which is preliminary data.</text>
</comment>
<protein>
    <submittedName>
        <fullName evidence="2">Uncharacterized protein</fullName>
    </submittedName>
</protein>
<evidence type="ECO:0000313" key="3">
    <source>
        <dbReference type="Proteomes" id="UP000011669"/>
    </source>
</evidence>
<sequence>MTTAGIEIADTPPEEADAVANPKADGCWPPTKLQRALYADTFGVQLIEAVRETAERADSIRGFYDVLEEHEVEALGGAYAGLCVDVAKGRSDAAYELIRTTRQLGGQTSHDIRTRFDDLLAADASVFAASEVTPTVAISMAEFADVRRDQREDVLALVRAYARGCRVVLVAGPIERTFLWQKHREQLPASVKEDCNPRLGESASPVAVREQVAEARDALQPDSKPVQILRAIASESSETATYNALAGEMAVNRGTIRNHVTQRLVPNELVDRFDHLNTAHVSLTHIGQAFLDALDSDVGVQSRFEGCVKDAGQAVTDSRDDPRTHTWAPPQAEGGGGSADRHRLADRHVVSTMARWQHAAAANAAPKQGVGLVDHDIGEKEDRGEPHWSYDSDADRLVVGGEYTNPLSFWVCVARALASPLTFRHVLPPERLDGETGGEASEEFADLLHDHRGILRSTRCLGYLSGEATDGEAYISELQDAEEHLCELTRRWKHGEFECSAAEYRGIVTREALGLAGTMVHLLDLCGVDVVREARVPNLPTFDAKDEETLCRTLAVGASIQSRYGQFAAYRQLFEDREEKRERSFSPKVDAADPVGELIGSFVIVGPGVSGLADGLESALERPADLHEDAPEFSVHVPIQAEPRRRDYARTARALCSIKDLSVTRAAVSVLQAFAGSPYDVAAALHSLAPEEKALGRDIRVSECRFALATLSADRIVPEATPSESMLLHTLFTADEPLSPTEIEARGGPSTRSIRRIRNDPDYGFKALDIIQSTEDGRLRLAVAFNTDKERGVTRLPWWASHDDSPDPDTSHIQNVLAGDSPPDELTHPAAQEPQFARLRRANATLRESWYDLRENGWLQRLRALAGVSGEQDPPPTTATFGGATPQASLGGAAMGVAD</sequence>